<keyword evidence="2" id="KW-1185">Reference proteome</keyword>
<evidence type="ECO:0000313" key="2">
    <source>
        <dbReference type="Proteomes" id="UP001420932"/>
    </source>
</evidence>
<protein>
    <submittedName>
        <fullName evidence="1">Uncharacterized protein</fullName>
    </submittedName>
</protein>
<sequence>MSNQGKNSYNLREMTDRDNRNWHAQMEQHMIFMDKTYQNAVHNMRFAQDQRLADMAQLQERNMAHILELMEQGNIGAEERALERHKPNTPLAPIHEDHLMEEGVDSATAAAAATLVSSLAPPKIALKIGLSSSCSSQKIFEDRWLQLSWNRLNTSVMDLREQEVRRSRNRLN</sequence>
<organism evidence="1 2">
    <name type="scientific">Stephania yunnanensis</name>
    <dbReference type="NCBI Taxonomy" id="152371"/>
    <lineage>
        <taxon>Eukaryota</taxon>
        <taxon>Viridiplantae</taxon>
        <taxon>Streptophyta</taxon>
        <taxon>Embryophyta</taxon>
        <taxon>Tracheophyta</taxon>
        <taxon>Spermatophyta</taxon>
        <taxon>Magnoliopsida</taxon>
        <taxon>Ranunculales</taxon>
        <taxon>Menispermaceae</taxon>
        <taxon>Menispermoideae</taxon>
        <taxon>Cissampelideae</taxon>
        <taxon>Stephania</taxon>
    </lineage>
</organism>
<accession>A0AAP0E6U7</accession>
<reference evidence="1 2" key="1">
    <citation type="submission" date="2024-01" db="EMBL/GenBank/DDBJ databases">
        <title>Genome assemblies of Stephania.</title>
        <authorList>
            <person name="Yang L."/>
        </authorList>
    </citation>
    <scope>NUCLEOTIDE SEQUENCE [LARGE SCALE GENOMIC DNA]</scope>
    <source>
        <strain evidence="1">YNDBR</strain>
        <tissue evidence="1">Leaf</tissue>
    </source>
</reference>
<name>A0AAP0E6U7_9MAGN</name>
<evidence type="ECO:0000313" key="1">
    <source>
        <dbReference type="EMBL" id="KAK9087694.1"/>
    </source>
</evidence>
<dbReference type="EMBL" id="JBBNAF010000013">
    <property type="protein sequence ID" value="KAK9087694.1"/>
    <property type="molecule type" value="Genomic_DNA"/>
</dbReference>
<proteinExistence type="predicted"/>
<gene>
    <name evidence="1" type="ORF">Syun_030088</name>
</gene>
<dbReference type="Proteomes" id="UP001420932">
    <property type="component" value="Unassembled WGS sequence"/>
</dbReference>
<dbReference type="AlphaFoldDB" id="A0AAP0E6U7"/>
<comment type="caution">
    <text evidence="1">The sequence shown here is derived from an EMBL/GenBank/DDBJ whole genome shotgun (WGS) entry which is preliminary data.</text>
</comment>